<name>A0A4Y2P8B0_ARAVE</name>
<gene>
    <name evidence="1" type="ORF">AVEN_261633_1</name>
</gene>
<dbReference type="EMBL" id="BGPR01010713">
    <property type="protein sequence ID" value="GBN47654.1"/>
    <property type="molecule type" value="Genomic_DNA"/>
</dbReference>
<keyword evidence="2" id="KW-1185">Reference proteome</keyword>
<accession>A0A4Y2P8B0</accession>
<proteinExistence type="predicted"/>
<comment type="caution">
    <text evidence="1">The sequence shown here is derived from an EMBL/GenBank/DDBJ whole genome shotgun (WGS) entry which is preliminary data.</text>
</comment>
<organism evidence="1 2">
    <name type="scientific">Araneus ventricosus</name>
    <name type="common">Orbweaver spider</name>
    <name type="synonym">Epeira ventricosa</name>
    <dbReference type="NCBI Taxonomy" id="182803"/>
    <lineage>
        <taxon>Eukaryota</taxon>
        <taxon>Metazoa</taxon>
        <taxon>Ecdysozoa</taxon>
        <taxon>Arthropoda</taxon>
        <taxon>Chelicerata</taxon>
        <taxon>Arachnida</taxon>
        <taxon>Araneae</taxon>
        <taxon>Araneomorphae</taxon>
        <taxon>Entelegynae</taxon>
        <taxon>Araneoidea</taxon>
        <taxon>Araneidae</taxon>
        <taxon>Araneus</taxon>
    </lineage>
</organism>
<evidence type="ECO:0000313" key="2">
    <source>
        <dbReference type="Proteomes" id="UP000499080"/>
    </source>
</evidence>
<evidence type="ECO:0000313" key="1">
    <source>
        <dbReference type="EMBL" id="GBN47654.1"/>
    </source>
</evidence>
<dbReference type="AlphaFoldDB" id="A0A4Y2P8B0"/>
<reference evidence="1 2" key="1">
    <citation type="journal article" date="2019" name="Sci. Rep.">
        <title>Orb-weaving spider Araneus ventricosus genome elucidates the spidroin gene catalogue.</title>
        <authorList>
            <person name="Kono N."/>
            <person name="Nakamura H."/>
            <person name="Ohtoshi R."/>
            <person name="Moran D.A.P."/>
            <person name="Shinohara A."/>
            <person name="Yoshida Y."/>
            <person name="Fujiwara M."/>
            <person name="Mori M."/>
            <person name="Tomita M."/>
            <person name="Arakawa K."/>
        </authorList>
    </citation>
    <scope>NUCLEOTIDE SEQUENCE [LARGE SCALE GENOMIC DNA]</scope>
</reference>
<protein>
    <submittedName>
        <fullName evidence="1">Uncharacterized protein</fullName>
    </submittedName>
</protein>
<sequence length="106" mass="12161">MTQGRCNNLAPPLKLQRHQSGRLATTILACITADIQWNRVSRPGISRPKPRPLLPGLCLPSLILEDRDKERDNVTMRLRRYDKTLSIFVIEIEEASTDMYAWREGS</sequence>
<dbReference type="Proteomes" id="UP000499080">
    <property type="component" value="Unassembled WGS sequence"/>
</dbReference>